<dbReference type="GO" id="GO:0005829">
    <property type="term" value="C:cytosol"/>
    <property type="evidence" value="ECO:0007669"/>
    <property type="project" value="TreeGrafter"/>
</dbReference>
<keyword evidence="8" id="KW-0010">Activator</keyword>
<keyword evidence="2" id="KW-0963">Cytoplasm</keyword>
<dbReference type="InterPro" id="IPR011006">
    <property type="entry name" value="CheY-like_superfamily"/>
</dbReference>
<evidence type="ECO:0000259" key="14">
    <source>
        <dbReference type="PROSITE" id="PS50110"/>
    </source>
</evidence>
<dbReference type="PROSITE" id="PS51755">
    <property type="entry name" value="OMPR_PHOB"/>
    <property type="match status" value="1"/>
</dbReference>
<dbReference type="CDD" id="cd17574">
    <property type="entry name" value="REC_OmpR"/>
    <property type="match status" value="1"/>
</dbReference>
<dbReference type="PROSITE" id="PS50110">
    <property type="entry name" value="RESPONSE_REGULATORY"/>
    <property type="match status" value="1"/>
</dbReference>
<evidence type="ECO:0000313" key="17">
    <source>
        <dbReference type="Proteomes" id="UP000587396"/>
    </source>
</evidence>
<dbReference type="InterPro" id="IPR039420">
    <property type="entry name" value="WalR-like"/>
</dbReference>
<protein>
    <recommendedName>
        <fullName evidence="11">Heme response regulator HssR</fullName>
    </recommendedName>
</protein>
<dbReference type="GO" id="GO:0006355">
    <property type="term" value="P:regulation of DNA-templated transcription"/>
    <property type="evidence" value="ECO:0007669"/>
    <property type="project" value="InterPro"/>
</dbReference>
<dbReference type="Gene3D" id="1.10.10.10">
    <property type="entry name" value="Winged helix-like DNA-binding domain superfamily/Winged helix DNA-binding domain"/>
    <property type="match status" value="1"/>
</dbReference>
<sequence length="227" mass="25518">MARILVAEDDGSTRKLMCAVLHRAGFDVLAASDGAEALDAIDRERVDLLITDVMMPGTDGFELTRQLREARYELPILMVTAKNLPEDRREGFIVGTDDYLAKPVDAQEMVLRVRALLRRARIVADSRIEVGDAVLDYDALSVSRPGQTVALPPKEFYLLYKLLAYPNHVFTRLQLLEDVWGEDADIDSASMNVHVNRLRTRFRDWPEFEIVTVRGVGYKAVVGDGRA</sequence>
<keyword evidence="6" id="KW-0843">Virulence</keyword>
<feature type="DNA-binding region" description="OmpR/PhoB-type" evidence="13">
    <location>
        <begin position="125"/>
        <end position="222"/>
    </location>
</feature>
<comment type="subcellular location">
    <subcellularLocation>
        <location evidence="1">Cytoplasm</location>
    </subcellularLocation>
</comment>
<evidence type="ECO:0000256" key="3">
    <source>
        <dbReference type="ARBA" id="ARBA00022553"/>
    </source>
</evidence>
<keyword evidence="3 12" id="KW-0597">Phosphoprotein</keyword>
<proteinExistence type="predicted"/>
<comment type="caution">
    <text evidence="16">The sequence shown here is derived from an EMBL/GenBank/DDBJ whole genome shotgun (WGS) entry which is preliminary data.</text>
</comment>
<dbReference type="PANTHER" id="PTHR48111:SF49">
    <property type="entry name" value="HEME RESPONSE REGULATOR HSSR"/>
    <property type="match status" value="1"/>
</dbReference>
<dbReference type="GO" id="GO:0032993">
    <property type="term" value="C:protein-DNA complex"/>
    <property type="evidence" value="ECO:0007669"/>
    <property type="project" value="TreeGrafter"/>
</dbReference>
<evidence type="ECO:0000256" key="7">
    <source>
        <dbReference type="ARBA" id="ARBA00023125"/>
    </source>
</evidence>
<evidence type="ECO:0000256" key="2">
    <source>
        <dbReference type="ARBA" id="ARBA00022490"/>
    </source>
</evidence>
<evidence type="ECO:0000256" key="1">
    <source>
        <dbReference type="ARBA" id="ARBA00004496"/>
    </source>
</evidence>
<dbReference type="SMART" id="SM00862">
    <property type="entry name" value="Trans_reg_C"/>
    <property type="match status" value="1"/>
</dbReference>
<evidence type="ECO:0000256" key="12">
    <source>
        <dbReference type="PROSITE-ProRule" id="PRU00169"/>
    </source>
</evidence>
<dbReference type="InterPro" id="IPR001867">
    <property type="entry name" value="OmpR/PhoB-type_DNA-bd"/>
</dbReference>
<evidence type="ECO:0000256" key="10">
    <source>
        <dbReference type="ARBA" id="ARBA00037471"/>
    </source>
</evidence>
<dbReference type="InterPro" id="IPR001789">
    <property type="entry name" value="Sig_transdc_resp-reg_receiver"/>
</dbReference>
<reference evidence="16 17" key="1">
    <citation type="submission" date="2020-08" db="EMBL/GenBank/DDBJ databases">
        <authorList>
            <person name="Liu C."/>
            <person name="Sun Q."/>
        </authorList>
    </citation>
    <scope>NUCLEOTIDE SEQUENCE [LARGE SCALE GENOMIC DNA]</scope>
    <source>
        <strain evidence="16 17">N22</strain>
    </source>
</reference>
<name>A0A842JDT6_9ACTN</name>
<evidence type="ECO:0000256" key="4">
    <source>
        <dbReference type="ARBA" id="ARBA00023012"/>
    </source>
</evidence>
<dbReference type="Proteomes" id="UP000587396">
    <property type="component" value="Unassembled WGS sequence"/>
</dbReference>
<dbReference type="AlphaFoldDB" id="A0A842JDT6"/>
<comment type="function">
    <text evidence="10">Member of the two-component regulatory system HssS/HssR involved in intracellular heme homeostasis and tempering of staphylococcal virulence. Phosphorylated HssR binds to a direct repeat sequence within hrtAB promoter and activates the expression of hrtAB, an efflux pump, in response to extracellular heme, hemin, hemoglobin or blood.</text>
</comment>
<organism evidence="16 17">
    <name type="scientific">Gordonibacter massiliensis</name>
    <name type="common">ex Traore et al. 2017</name>
    <dbReference type="NCBI Taxonomy" id="1841863"/>
    <lineage>
        <taxon>Bacteria</taxon>
        <taxon>Bacillati</taxon>
        <taxon>Actinomycetota</taxon>
        <taxon>Coriobacteriia</taxon>
        <taxon>Eggerthellales</taxon>
        <taxon>Eggerthellaceae</taxon>
        <taxon>Gordonibacter</taxon>
    </lineage>
</organism>
<dbReference type="GO" id="GO:0000976">
    <property type="term" value="F:transcription cis-regulatory region binding"/>
    <property type="evidence" value="ECO:0007669"/>
    <property type="project" value="TreeGrafter"/>
</dbReference>
<keyword evidence="17" id="KW-1185">Reference proteome</keyword>
<keyword evidence="4" id="KW-0902">Two-component regulatory system</keyword>
<dbReference type="EMBL" id="JACMSE010000010">
    <property type="protein sequence ID" value="MBC2890163.1"/>
    <property type="molecule type" value="Genomic_DNA"/>
</dbReference>
<dbReference type="GO" id="GO:0000156">
    <property type="term" value="F:phosphorelay response regulator activity"/>
    <property type="evidence" value="ECO:0007669"/>
    <property type="project" value="TreeGrafter"/>
</dbReference>
<feature type="domain" description="OmpR/PhoB-type" evidence="15">
    <location>
        <begin position="125"/>
        <end position="222"/>
    </location>
</feature>
<dbReference type="Pfam" id="PF00072">
    <property type="entry name" value="Response_reg"/>
    <property type="match status" value="1"/>
</dbReference>
<evidence type="ECO:0000256" key="6">
    <source>
        <dbReference type="ARBA" id="ARBA00023026"/>
    </source>
</evidence>
<dbReference type="InterPro" id="IPR036388">
    <property type="entry name" value="WH-like_DNA-bd_sf"/>
</dbReference>
<dbReference type="CDD" id="cd00383">
    <property type="entry name" value="trans_reg_C"/>
    <property type="match status" value="1"/>
</dbReference>
<feature type="modified residue" description="4-aspartylphosphate" evidence="12">
    <location>
        <position position="52"/>
    </location>
</feature>
<dbReference type="RefSeq" id="WP_185905899.1">
    <property type="nucleotide sequence ID" value="NZ_JACMSE010000010.1"/>
</dbReference>
<keyword evidence="5" id="KW-0805">Transcription regulation</keyword>
<evidence type="ECO:0000256" key="13">
    <source>
        <dbReference type="PROSITE-ProRule" id="PRU01091"/>
    </source>
</evidence>
<evidence type="ECO:0000256" key="5">
    <source>
        <dbReference type="ARBA" id="ARBA00023015"/>
    </source>
</evidence>
<dbReference type="PANTHER" id="PTHR48111">
    <property type="entry name" value="REGULATOR OF RPOS"/>
    <property type="match status" value="1"/>
</dbReference>
<evidence type="ECO:0000256" key="9">
    <source>
        <dbReference type="ARBA" id="ARBA00023163"/>
    </source>
</evidence>
<dbReference type="SUPFAM" id="SSF52172">
    <property type="entry name" value="CheY-like"/>
    <property type="match status" value="1"/>
</dbReference>
<dbReference type="Gene3D" id="3.40.50.2300">
    <property type="match status" value="1"/>
</dbReference>
<gene>
    <name evidence="16" type="ORF">H7313_12545</name>
</gene>
<feature type="domain" description="Response regulatory" evidence="14">
    <location>
        <begin position="3"/>
        <end position="117"/>
    </location>
</feature>
<evidence type="ECO:0000256" key="8">
    <source>
        <dbReference type="ARBA" id="ARBA00023159"/>
    </source>
</evidence>
<dbReference type="FunFam" id="3.40.50.2300:FF:000001">
    <property type="entry name" value="DNA-binding response regulator PhoB"/>
    <property type="match status" value="1"/>
</dbReference>
<evidence type="ECO:0000313" key="16">
    <source>
        <dbReference type="EMBL" id="MBC2890163.1"/>
    </source>
</evidence>
<dbReference type="SMART" id="SM00448">
    <property type="entry name" value="REC"/>
    <property type="match status" value="1"/>
</dbReference>
<keyword evidence="7 13" id="KW-0238">DNA-binding</keyword>
<accession>A0A842JDT6</accession>
<evidence type="ECO:0000256" key="11">
    <source>
        <dbReference type="ARBA" id="ARBA00039976"/>
    </source>
</evidence>
<keyword evidence="9" id="KW-0804">Transcription</keyword>
<dbReference type="Pfam" id="PF00486">
    <property type="entry name" value="Trans_reg_C"/>
    <property type="match status" value="1"/>
</dbReference>
<evidence type="ECO:0000259" key="15">
    <source>
        <dbReference type="PROSITE" id="PS51755"/>
    </source>
</evidence>